<dbReference type="AlphaFoldDB" id="A0A1I0W8V5"/>
<gene>
    <name evidence="1" type="ORF">SAMN04488072_102308</name>
</gene>
<dbReference type="InterPro" id="IPR021617">
    <property type="entry name" value="DUF3231"/>
</dbReference>
<sequence length="166" mass="18857">MGILDGKPQEEPFHSGEVFHLWSYLYSTKATLVTLQVLINHTGDHDLKTFLEDLLENSFTQEEQQVETILKETGIRLPPAPPDRPNVEVQDIPAGARFHDDEIAGLVQKEMITGRILCSYMMGISIREDIITMIGEFHTQKAEYESKLLTITKEKGWIVPPPINIK</sequence>
<proteinExistence type="predicted"/>
<dbReference type="STRING" id="237679.SAMN04488072_102308"/>
<dbReference type="Gene3D" id="1.20.1260.10">
    <property type="match status" value="1"/>
</dbReference>
<protein>
    <recommendedName>
        <fullName evidence="3">DUF3231 family protein</fullName>
    </recommendedName>
</protein>
<evidence type="ECO:0000313" key="2">
    <source>
        <dbReference type="Proteomes" id="UP000198642"/>
    </source>
</evidence>
<accession>A0A1I0W8V5</accession>
<keyword evidence="2" id="KW-1185">Reference proteome</keyword>
<dbReference type="InterPro" id="IPR012347">
    <property type="entry name" value="Ferritin-like"/>
</dbReference>
<name>A0A1I0W8V5_9BACI</name>
<evidence type="ECO:0000313" key="1">
    <source>
        <dbReference type="EMBL" id="SFA85041.1"/>
    </source>
</evidence>
<dbReference type="Pfam" id="PF11553">
    <property type="entry name" value="DUF3231"/>
    <property type="match status" value="1"/>
</dbReference>
<reference evidence="1 2" key="1">
    <citation type="submission" date="2016-10" db="EMBL/GenBank/DDBJ databases">
        <authorList>
            <person name="de Groot N.N."/>
        </authorList>
    </citation>
    <scope>NUCLEOTIDE SEQUENCE [LARGE SCALE GENOMIC DNA]</scope>
    <source>
        <strain evidence="1 2">CGMCC 1.3702</strain>
    </source>
</reference>
<dbReference type="EMBL" id="FOJW01000002">
    <property type="protein sequence ID" value="SFA85041.1"/>
    <property type="molecule type" value="Genomic_DNA"/>
</dbReference>
<dbReference type="OrthoDB" id="1934429at2"/>
<dbReference type="RefSeq" id="WP_090234050.1">
    <property type="nucleotide sequence ID" value="NZ_FOJW01000002.1"/>
</dbReference>
<dbReference type="Proteomes" id="UP000198642">
    <property type="component" value="Unassembled WGS sequence"/>
</dbReference>
<evidence type="ECO:0008006" key="3">
    <source>
        <dbReference type="Google" id="ProtNLM"/>
    </source>
</evidence>
<organism evidence="1 2">
    <name type="scientific">Lentibacillus halodurans</name>
    <dbReference type="NCBI Taxonomy" id="237679"/>
    <lineage>
        <taxon>Bacteria</taxon>
        <taxon>Bacillati</taxon>
        <taxon>Bacillota</taxon>
        <taxon>Bacilli</taxon>
        <taxon>Bacillales</taxon>
        <taxon>Bacillaceae</taxon>
        <taxon>Lentibacillus</taxon>
    </lineage>
</organism>